<evidence type="ECO:0000259" key="2">
    <source>
        <dbReference type="PROSITE" id="PS50846"/>
    </source>
</evidence>
<gene>
    <name evidence="3" type="ORF">J4557_45420</name>
</gene>
<dbReference type="InterPro" id="IPR006121">
    <property type="entry name" value="HMA_dom"/>
</dbReference>
<proteinExistence type="predicted"/>
<evidence type="ECO:0000256" key="1">
    <source>
        <dbReference type="ARBA" id="ARBA00022723"/>
    </source>
</evidence>
<protein>
    <submittedName>
        <fullName evidence="3">Heavy-metal-associated domain-containing protein</fullName>
    </submittedName>
</protein>
<evidence type="ECO:0000313" key="3">
    <source>
        <dbReference type="EMBL" id="MBO2444781.1"/>
    </source>
</evidence>
<evidence type="ECO:0000313" key="4">
    <source>
        <dbReference type="Proteomes" id="UP000666915"/>
    </source>
</evidence>
<dbReference type="InterPro" id="IPR036163">
    <property type="entry name" value="HMA_dom_sf"/>
</dbReference>
<dbReference type="EMBL" id="JAGEOK010000052">
    <property type="protein sequence ID" value="MBO2444781.1"/>
    <property type="molecule type" value="Genomic_DNA"/>
</dbReference>
<keyword evidence="1" id="KW-0479">Metal-binding</keyword>
<dbReference type="PROSITE" id="PS50846">
    <property type="entry name" value="HMA_2"/>
    <property type="match status" value="1"/>
</dbReference>
<feature type="domain" description="HMA" evidence="2">
    <location>
        <begin position="6"/>
        <end position="70"/>
    </location>
</feature>
<dbReference type="PRINTS" id="PR00944">
    <property type="entry name" value="CUEXPORT"/>
</dbReference>
<dbReference type="Proteomes" id="UP000666915">
    <property type="component" value="Unassembled WGS sequence"/>
</dbReference>
<dbReference type="Pfam" id="PF00403">
    <property type="entry name" value="HMA"/>
    <property type="match status" value="1"/>
</dbReference>
<dbReference type="PROSITE" id="PS01047">
    <property type="entry name" value="HMA_1"/>
    <property type="match status" value="1"/>
</dbReference>
<accession>A0ABS3RF50</accession>
<dbReference type="SUPFAM" id="SSF55008">
    <property type="entry name" value="HMA, heavy metal-associated domain"/>
    <property type="match status" value="1"/>
</dbReference>
<dbReference type="Gene3D" id="3.30.70.100">
    <property type="match status" value="1"/>
</dbReference>
<reference evidence="3 4" key="1">
    <citation type="submission" date="2021-03" db="EMBL/GenBank/DDBJ databases">
        <authorList>
            <person name="Kanchanasin P."/>
            <person name="Saeng-In P."/>
            <person name="Phongsopitanun W."/>
            <person name="Yuki M."/>
            <person name="Kudo T."/>
            <person name="Ohkuma M."/>
            <person name="Tanasupawat S."/>
        </authorList>
    </citation>
    <scope>NUCLEOTIDE SEQUENCE [LARGE SCALE GENOMIC DNA]</scope>
    <source>
        <strain evidence="3 4">L46</strain>
    </source>
</reference>
<dbReference type="InterPro" id="IPR017969">
    <property type="entry name" value="Heavy-metal-associated_CS"/>
</dbReference>
<organism evidence="3 4">
    <name type="scientific">Actinomadura nitritigenes</name>
    <dbReference type="NCBI Taxonomy" id="134602"/>
    <lineage>
        <taxon>Bacteria</taxon>
        <taxon>Bacillati</taxon>
        <taxon>Actinomycetota</taxon>
        <taxon>Actinomycetes</taxon>
        <taxon>Streptosporangiales</taxon>
        <taxon>Thermomonosporaceae</taxon>
        <taxon>Actinomadura</taxon>
    </lineage>
</organism>
<dbReference type="CDD" id="cd00371">
    <property type="entry name" value="HMA"/>
    <property type="match status" value="1"/>
</dbReference>
<name>A0ABS3RF50_9ACTN</name>
<keyword evidence="4" id="KW-1185">Reference proteome</keyword>
<comment type="caution">
    <text evidence="3">The sequence shown here is derived from an EMBL/GenBank/DDBJ whole genome shotgun (WGS) entry which is preliminary data.</text>
</comment>
<dbReference type="InterPro" id="IPR000428">
    <property type="entry name" value="Cu-bd"/>
</dbReference>
<sequence length="71" mass="7233">MTTRVSEIRYSVPAISCGHCVTAISGEVGRVPGVSEVAVDVDAKIVTVRGDGLDDAALRAAIDEAGYDVAG</sequence>